<feature type="domain" description="Homeobox" evidence="11">
    <location>
        <begin position="61"/>
        <end position="120"/>
    </location>
</feature>
<dbReference type="InterPro" id="IPR044555">
    <property type="entry name" value="WUSCHEL-like"/>
</dbReference>
<comment type="subcellular location">
    <subcellularLocation>
        <location evidence="1 9 10">Nucleus</location>
    </subcellularLocation>
</comment>
<reference evidence="12" key="1">
    <citation type="submission" date="2023-02" db="EMBL/GenBank/DDBJ databases">
        <title>Genome of toxic invasive species Heracleum sosnowskyi carries increased number of genes despite the absence of recent whole-genome duplications.</title>
        <authorList>
            <person name="Schelkunov M."/>
            <person name="Shtratnikova V."/>
            <person name="Makarenko M."/>
            <person name="Klepikova A."/>
            <person name="Omelchenko D."/>
            <person name="Novikova G."/>
            <person name="Obukhova E."/>
            <person name="Bogdanov V."/>
            <person name="Penin A."/>
            <person name="Logacheva M."/>
        </authorList>
    </citation>
    <scope>NUCLEOTIDE SEQUENCE</scope>
    <source>
        <strain evidence="12">Hsosn_3</strain>
        <tissue evidence="12">Leaf</tissue>
    </source>
</reference>
<dbReference type="SUPFAM" id="SSF46689">
    <property type="entry name" value="Homeodomain-like"/>
    <property type="match status" value="1"/>
</dbReference>
<evidence type="ECO:0000256" key="8">
    <source>
        <dbReference type="ARBA" id="ARBA00024040"/>
    </source>
</evidence>
<name>A0AAD8ISI0_9APIA</name>
<dbReference type="GO" id="GO:0005634">
    <property type="term" value="C:nucleus"/>
    <property type="evidence" value="ECO:0007669"/>
    <property type="project" value="UniProtKB-SubCell"/>
</dbReference>
<dbReference type="AlphaFoldDB" id="A0AAD8ISI0"/>
<feature type="DNA-binding region" description="Homeobox" evidence="9">
    <location>
        <begin position="63"/>
        <end position="121"/>
    </location>
</feature>
<sequence length="274" mass="31616">MSKKPSHLNTMFSSPIPTTAYCGYLLKQDFSVANHHLSIGSERNKRGVFINTEEVMMGAARWTPTPEQLDALEEIYQTGTRTPSAAQIQQIAVRLRRFGKIEGKNVFYWFQNHKARERQKRRRQQLHNDAFQNVQHVHVNGLRRTGFELGQAKNWVSPSDCSTISEESVVSLVTAEVAKGEMDEKIQFEETRLQLNIGTTDTQKSREFSHIAHAGEKAQNRDMTNTKDERKYQTLELFPHWICDHDDQYQMTNAPNISSKFAPTHFFEFLPLKS</sequence>
<evidence type="ECO:0000256" key="2">
    <source>
        <dbReference type="ARBA" id="ARBA00022473"/>
    </source>
</evidence>
<evidence type="ECO:0000256" key="1">
    <source>
        <dbReference type="ARBA" id="ARBA00004123"/>
    </source>
</evidence>
<gene>
    <name evidence="12" type="ORF">POM88_018249</name>
</gene>
<evidence type="ECO:0000313" key="13">
    <source>
        <dbReference type="Proteomes" id="UP001237642"/>
    </source>
</evidence>
<evidence type="ECO:0000313" key="12">
    <source>
        <dbReference type="EMBL" id="KAK1390071.1"/>
    </source>
</evidence>
<proteinExistence type="inferred from homology"/>
<keyword evidence="4 9" id="KW-0238">DNA-binding</keyword>
<dbReference type="GO" id="GO:0003677">
    <property type="term" value="F:DNA binding"/>
    <property type="evidence" value="ECO:0007669"/>
    <property type="project" value="UniProtKB-UniRule"/>
</dbReference>
<evidence type="ECO:0000256" key="4">
    <source>
        <dbReference type="ARBA" id="ARBA00023125"/>
    </source>
</evidence>
<keyword evidence="2" id="KW-0217">Developmental protein</keyword>
<comment type="similarity">
    <text evidence="8">Belongs to the WUS homeobox family.</text>
</comment>
<evidence type="ECO:0000259" key="11">
    <source>
        <dbReference type="PROSITE" id="PS50071"/>
    </source>
</evidence>
<dbReference type="Pfam" id="PF00046">
    <property type="entry name" value="Homeodomain"/>
    <property type="match status" value="1"/>
</dbReference>
<dbReference type="SMART" id="SM00389">
    <property type="entry name" value="HOX"/>
    <property type="match status" value="1"/>
</dbReference>
<dbReference type="Proteomes" id="UP001237642">
    <property type="component" value="Unassembled WGS sequence"/>
</dbReference>
<dbReference type="CDD" id="cd00086">
    <property type="entry name" value="homeodomain"/>
    <property type="match status" value="1"/>
</dbReference>
<dbReference type="InterPro" id="IPR001356">
    <property type="entry name" value="HD"/>
</dbReference>
<dbReference type="EMBL" id="JAUIZM010000004">
    <property type="protein sequence ID" value="KAK1390071.1"/>
    <property type="molecule type" value="Genomic_DNA"/>
</dbReference>
<dbReference type="Gene3D" id="1.10.10.60">
    <property type="entry name" value="Homeodomain-like"/>
    <property type="match status" value="1"/>
</dbReference>
<reference evidence="12" key="2">
    <citation type="submission" date="2023-05" db="EMBL/GenBank/DDBJ databases">
        <authorList>
            <person name="Schelkunov M.I."/>
        </authorList>
    </citation>
    <scope>NUCLEOTIDE SEQUENCE</scope>
    <source>
        <strain evidence="12">Hsosn_3</strain>
        <tissue evidence="12">Leaf</tissue>
    </source>
</reference>
<evidence type="ECO:0000256" key="3">
    <source>
        <dbReference type="ARBA" id="ARBA00023015"/>
    </source>
</evidence>
<dbReference type="GO" id="GO:0003700">
    <property type="term" value="F:DNA-binding transcription factor activity"/>
    <property type="evidence" value="ECO:0007669"/>
    <property type="project" value="InterPro"/>
</dbReference>
<dbReference type="PANTHER" id="PTHR45940:SF13">
    <property type="entry name" value="WUSCHEL-RELATED HOMEOBOX 1"/>
    <property type="match status" value="1"/>
</dbReference>
<evidence type="ECO:0000256" key="7">
    <source>
        <dbReference type="ARBA" id="ARBA00023242"/>
    </source>
</evidence>
<evidence type="ECO:0000256" key="5">
    <source>
        <dbReference type="ARBA" id="ARBA00023155"/>
    </source>
</evidence>
<evidence type="ECO:0000256" key="6">
    <source>
        <dbReference type="ARBA" id="ARBA00023163"/>
    </source>
</evidence>
<keyword evidence="7 9" id="KW-0539">Nucleus</keyword>
<keyword evidence="3" id="KW-0805">Transcription regulation</keyword>
<dbReference type="PANTHER" id="PTHR45940">
    <property type="entry name" value="WUSCHEL-RELATED HOMEOBOX 1-RELATED"/>
    <property type="match status" value="1"/>
</dbReference>
<accession>A0AAD8ISI0</accession>
<keyword evidence="13" id="KW-1185">Reference proteome</keyword>
<keyword evidence="5 9" id="KW-0371">Homeobox</keyword>
<dbReference type="PROSITE" id="PS50071">
    <property type="entry name" value="HOMEOBOX_2"/>
    <property type="match status" value="1"/>
</dbReference>
<dbReference type="GO" id="GO:0099402">
    <property type="term" value="P:plant organ development"/>
    <property type="evidence" value="ECO:0007669"/>
    <property type="project" value="InterPro"/>
</dbReference>
<keyword evidence="6" id="KW-0804">Transcription</keyword>
<protein>
    <submittedName>
        <fullName evidence="12">Homeobox domain-containing protein</fullName>
    </submittedName>
</protein>
<dbReference type="InterPro" id="IPR009057">
    <property type="entry name" value="Homeodomain-like_sf"/>
</dbReference>
<comment type="caution">
    <text evidence="12">The sequence shown here is derived from an EMBL/GenBank/DDBJ whole genome shotgun (WGS) entry which is preliminary data.</text>
</comment>
<organism evidence="12 13">
    <name type="scientific">Heracleum sosnowskyi</name>
    <dbReference type="NCBI Taxonomy" id="360622"/>
    <lineage>
        <taxon>Eukaryota</taxon>
        <taxon>Viridiplantae</taxon>
        <taxon>Streptophyta</taxon>
        <taxon>Embryophyta</taxon>
        <taxon>Tracheophyta</taxon>
        <taxon>Spermatophyta</taxon>
        <taxon>Magnoliopsida</taxon>
        <taxon>eudicotyledons</taxon>
        <taxon>Gunneridae</taxon>
        <taxon>Pentapetalae</taxon>
        <taxon>asterids</taxon>
        <taxon>campanulids</taxon>
        <taxon>Apiales</taxon>
        <taxon>Apiaceae</taxon>
        <taxon>Apioideae</taxon>
        <taxon>apioid superclade</taxon>
        <taxon>Tordylieae</taxon>
        <taxon>Tordyliinae</taxon>
        <taxon>Heracleum</taxon>
    </lineage>
</organism>
<evidence type="ECO:0000256" key="10">
    <source>
        <dbReference type="RuleBase" id="RU000682"/>
    </source>
</evidence>
<evidence type="ECO:0000256" key="9">
    <source>
        <dbReference type="PROSITE-ProRule" id="PRU00108"/>
    </source>
</evidence>